<name>A0ABV9VRE4_9ACTN</name>
<comment type="caution">
    <text evidence="1">The sequence shown here is derived from an EMBL/GenBank/DDBJ whole genome shotgun (WGS) entry which is preliminary data.</text>
</comment>
<dbReference type="RefSeq" id="WP_380114617.1">
    <property type="nucleotide sequence ID" value="NZ_JBHSIU010000011.1"/>
</dbReference>
<gene>
    <name evidence="1" type="ORF">ACFPIJ_11010</name>
</gene>
<accession>A0ABV9VRE4</accession>
<protein>
    <submittedName>
        <fullName evidence="1">Uncharacterized protein</fullName>
    </submittedName>
</protein>
<dbReference type="EMBL" id="JBHSIU010000011">
    <property type="protein sequence ID" value="MFC4998364.1"/>
    <property type="molecule type" value="Genomic_DNA"/>
</dbReference>
<evidence type="ECO:0000313" key="1">
    <source>
        <dbReference type="EMBL" id="MFC4998364.1"/>
    </source>
</evidence>
<organism evidence="1 2">
    <name type="scientific">Dactylosporangium cerinum</name>
    <dbReference type="NCBI Taxonomy" id="1434730"/>
    <lineage>
        <taxon>Bacteria</taxon>
        <taxon>Bacillati</taxon>
        <taxon>Actinomycetota</taxon>
        <taxon>Actinomycetes</taxon>
        <taxon>Micromonosporales</taxon>
        <taxon>Micromonosporaceae</taxon>
        <taxon>Dactylosporangium</taxon>
    </lineage>
</organism>
<evidence type="ECO:0000313" key="2">
    <source>
        <dbReference type="Proteomes" id="UP001595912"/>
    </source>
</evidence>
<keyword evidence="2" id="KW-1185">Reference proteome</keyword>
<sequence length="69" mass="7241">MIDRACQTWTGVNDPLAEALRQLGVPARDPASAQLATDGSRCITAVVRRLRPDPQPRAVAAIGAAMTTA</sequence>
<proteinExistence type="predicted"/>
<dbReference type="Proteomes" id="UP001595912">
    <property type="component" value="Unassembled WGS sequence"/>
</dbReference>
<reference evidence="2" key="1">
    <citation type="journal article" date="2019" name="Int. J. Syst. Evol. Microbiol.">
        <title>The Global Catalogue of Microorganisms (GCM) 10K type strain sequencing project: providing services to taxonomists for standard genome sequencing and annotation.</title>
        <authorList>
            <consortium name="The Broad Institute Genomics Platform"/>
            <consortium name="The Broad Institute Genome Sequencing Center for Infectious Disease"/>
            <person name="Wu L."/>
            <person name="Ma J."/>
        </authorList>
    </citation>
    <scope>NUCLEOTIDE SEQUENCE [LARGE SCALE GENOMIC DNA]</scope>
    <source>
        <strain evidence="2">CGMCC 4.7152</strain>
    </source>
</reference>